<sequence length="249" mass="28597">MTQSTLHKRTTSPKVIRYLNYFYDEIRGYAEPHGVKIPFDRQLLTYTMRKVLSRWDYETDELNLALPYISSAKNVLDLGGGIGFISARLQQMNNDLHVTSFEANPAVATHYLKVMETNKLNRFELMKGVLGDRTKSSSVKFNVPKEFWGGSLTRESDNQKTVDVEVFDQLKFLEDHQFDLLMMDIEGGEYEVVDLMDKAYFKAIIAEIHDDILGGEKTERLLKKLEALGYTLLNPSPEGLHSVCVFEKR</sequence>
<dbReference type="AlphaFoldDB" id="A0A0M9GMB0"/>
<dbReference type="RefSeq" id="WP_053999202.1">
    <property type="nucleotide sequence ID" value="NZ_JXMU01000013.1"/>
</dbReference>
<evidence type="ECO:0000259" key="1">
    <source>
        <dbReference type="Pfam" id="PF05050"/>
    </source>
</evidence>
<name>A0A0M9GMB0_9HYPH</name>
<dbReference type="SUPFAM" id="SSF53335">
    <property type="entry name" value="S-adenosyl-L-methionine-dependent methyltransferases"/>
    <property type="match status" value="1"/>
</dbReference>
<dbReference type="Pfam" id="PF05050">
    <property type="entry name" value="Methyltransf_21"/>
    <property type="match status" value="1"/>
</dbReference>
<dbReference type="InterPro" id="IPR029063">
    <property type="entry name" value="SAM-dependent_MTases_sf"/>
</dbReference>
<dbReference type="CDD" id="cd02440">
    <property type="entry name" value="AdoMet_MTases"/>
    <property type="match status" value="1"/>
</dbReference>
<evidence type="ECO:0000313" key="3">
    <source>
        <dbReference type="Proteomes" id="UP000038011"/>
    </source>
</evidence>
<evidence type="ECO:0000313" key="2">
    <source>
        <dbReference type="EMBL" id="KPB01197.1"/>
    </source>
</evidence>
<proteinExistence type="predicted"/>
<accession>A0A0M9GMB0</accession>
<dbReference type="Proteomes" id="UP000038011">
    <property type="component" value="Unassembled WGS sequence"/>
</dbReference>
<dbReference type="PATRIC" id="fig|1514904.3.peg.821"/>
<comment type="caution">
    <text evidence="2">The sequence shown here is derived from an EMBL/GenBank/DDBJ whole genome shotgun (WGS) entry which is preliminary data.</text>
</comment>
<dbReference type="STRING" id="1514904.SU32_09945"/>
<dbReference type="NCBIfam" id="TIGR01444">
    <property type="entry name" value="fkbM_fam"/>
    <property type="match status" value="1"/>
</dbReference>
<protein>
    <recommendedName>
        <fullName evidence="1">Methyltransferase FkbM domain-containing protein</fullName>
    </recommendedName>
</protein>
<keyword evidence="3" id="KW-1185">Reference proteome</keyword>
<gene>
    <name evidence="2" type="ORF">SU32_09945</name>
</gene>
<feature type="domain" description="Methyltransferase FkbM" evidence="1">
    <location>
        <begin position="90"/>
        <end position="231"/>
    </location>
</feature>
<dbReference type="InterPro" id="IPR006342">
    <property type="entry name" value="FkbM_mtfrase"/>
</dbReference>
<dbReference type="Gene3D" id="3.40.50.150">
    <property type="entry name" value="Vaccinia Virus protein VP39"/>
    <property type="match status" value="1"/>
</dbReference>
<organism evidence="2 3">
    <name type="scientific">Ahrensia marina</name>
    <dbReference type="NCBI Taxonomy" id="1514904"/>
    <lineage>
        <taxon>Bacteria</taxon>
        <taxon>Pseudomonadati</taxon>
        <taxon>Pseudomonadota</taxon>
        <taxon>Alphaproteobacteria</taxon>
        <taxon>Hyphomicrobiales</taxon>
        <taxon>Ahrensiaceae</taxon>
        <taxon>Ahrensia</taxon>
    </lineage>
</organism>
<dbReference type="EMBL" id="JXMU01000013">
    <property type="protein sequence ID" value="KPB01197.1"/>
    <property type="molecule type" value="Genomic_DNA"/>
</dbReference>
<reference evidence="2 3" key="1">
    <citation type="submission" date="2015-01" db="EMBL/GenBank/DDBJ databases">
        <title>Ahrensia donghaiensis sp. nov., a novel dimethylsulphoniopropionate-cleavage bacterium isolated from seawater and emended descriptions of the genus Ahrensia and Ahrensia kielensis.</title>
        <authorList>
            <person name="Liu J."/>
        </authorList>
    </citation>
    <scope>NUCLEOTIDE SEQUENCE [LARGE SCALE GENOMIC DNA]</scope>
    <source>
        <strain evidence="2 3">LZD062</strain>
    </source>
</reference>